<keyword evidence="3" id="KW-1185">Reference proteome</keyword>
<comment type="caution">
    <text evidence="2">The sequence shown here is derived from an EMBL/GenBank/DDBJ whole genome shotgun (WGS) entry which is preliminary data.</text>
</comment>
<proteinExistence type="predicted"/>
<evidence type="ECO:0000313" key="2">
    <source>
        <dbReference type="EMBL" id="MDJ1181818.1"/>
    </source>
</evidence>
<feature type="transmembrane region" description="Helical" evidence="1">
    <location>
        <begin position="66"/>
        <end position="86"/>
    </location>
</feature>
<dbReference type="RefSeq" id="WP_283756472.1">
    <property type="nucleotide sequence ID" value="NZ_JAQOSQ010000001.1"/>
</dbReference>
<sequence length="1180" mass="132432">MTDLPLDQVWYLISRASTLNPQAFTQVNLLPAGGWVALLVVFGAAIARAIAQCAVMWLYRVQPAPFWFSLNTSAIAFAFVYGFWLLSIGLSASLFFGLTLTPGTVAAILGLSYAPQLLGFLIALPYLPVSVLLSLWTLLAVIVGLGAIAPLNLWEAFACALPGWMVWQLCDRSLGRLVNVLARYFLPGLKQTAPTETEPTEPAGDRTTQTLWWTDVRTKPSRPPLNTYAKLAIAISIGFVLAFLFSPSSYWQLANWYGSWGESLHQNANLILISLIALCFSLLPIPTENVGWWAGWYGEGDLRHPKPPANSATETHLVGRYAIYIDGISQGTDEYLPNVELFLNRLAASLPDSVRVVKRSSKPPIARYWQPDGPWRRIWDSLRWRQPERPMDGILTWRNAIAAAVAADPRYGPLQNRILAQRLLDRLVQAGYDLDRKTPIALIGYSGGAQMGMAAVPYLSRATGAPITTISLCGLVSGNRVPLEAEELYYLTGDRDRIERLAALLFPGRWAIAIQSNWNRAKRRGKVRFLPLESVTHDGPGNPFDSYFYWPDGQSNLDRTVTSISGILLQDWTLTGVNPNKAQISNYDRYRSVLFNQPESYPFYYPPSQTVDPQLYYPVGNWVGRLILPKPQQRQQIQGVLFEVHHADPAYRHLVGQVVVLRWSKDVGDRDLVQMATRDVHFVGQVRNSKQQGNIHPDRLNHWQAVTPLESLAGAHPVNDMLVKLPDPVAVSASEPGRVILEIRREPVQISGRFYGLVRFIAPMGDDRYQVRHYNRDSSLFDGLEETVYLPSVVPNRDGVLPSTSEEIEQSPLNSRGWHIFGAKNDRGEFVVQALSPYALFTVTPDRMLEGKRQTKRYIDRECWTDLAAKKGTISKVLLVEDPHQSSATNRGLYRGDRLLVLHLYGGIGGKTPEFAPMGISFGHFSYGVARAIDDPFTGELKFEIEYRQVYAHNTDGIVSGSLAWERYCGDRQWGWVGSRPVSDILVKFSPLTDNYDFDGLRFCPLDNLILELDIMAARYRVGDGTGTTFVTPINSCVQDSAQALYRAVERTVEEFRSYPEIQTWLQANPHHPQTKQFDQLVQFGSQLRYQLAPLQIIREDWRSDSFAEPKLGQFAIEQPLQTLYRSLASWRSLLPRLAHDAVTKAFLRQGAICWVLRTNQIGGFNPDIDAIAPTDFGLG</sequence>
<accession>A0ABT7BRJ4</accession>
<dbReference type="Proteomes" id="UP001232992">
    <property type="component" value="Unassembled WGS sequence"/>
</dbReference>
<keyword evidence="1" id="KW-0812">Transmembrane</keyword>
<feature type="transmembrane region" description="Helical" evidence="1">
    <location>
        <begin position="227"/>
        <end position="246"/>
    </location>
</feature>
<feature type="transmembrane region" description="Helical" evidence="1">
    <location>
        <begin position="92"/>
        <end position="114"/>
    </location>
</feature>
<keyword evidence="1" id="KW-0472">Membrane</keyword>
<dbReference type="EMBL" id="JAQOSQ010000001">
    <property type="protein sequence ID" value="MDJ1181818.1"/>
    <property type="molecule type" value="Genomic_DNA"/>
</dbReference>
<gene>
    <name evidence="2" type="ORF">PMH09_01300</name>
</gene>
<protein>
    <submittedName>
        <fullName evidence="2">Peptidase</fullName>
    </submittedName>
</protein>
<organism evidence="2 3">
    <name type="scientific">Roseofilum casamattae BLCC-M143</name>
    <dbReference type="NCBI Taxonomy" id="3022442"/>
    <lineage>
        <taxon>Bacteria</taxon>
        <taxon>Bacillati</taxon>
        <taxon>Cyanobacteriota</taxon>
        <taxon>Cyanophyceae</taxon>
        <taxon>Desertifilales</taxon>
        <taxon>Desertifilaceae</taxon>
        <taxon>Roseofilum</taxon>
        <taxon>Roseofilum casamattae</taxon>
    </lineage>
</organism>
<evidence type="ECO:0000313" key="3">
    <source>
        <dbReference type="Proteomes" id="UP001232992"/>
    </source>
</evidence>
<evidence type="ECO:0000256" key="1">
    <source>
        <dbReference type="SAM" id="Phobius"/>
    </source>
</evidence>
<feature type="transmembrane region" description="Helical" evidence="1">
    <location>
        <begin position="126"/>
        <end position="147"/>
    </location>
</feature>
<feature type="transmembrane region" description="Helical" evidence="1">
    <location>
        <begin position="266"/>
        <end position="285"/>
    </location>
</feature>
<reference evidence="2 3" key="1">
    <citation type="submission" date="2023-01" db="EMBL/GenBank/DDBJ databases">
        <title>Novel diversity within Roseofilum (Cyanobacteria; Desertifilaceae) from marine benthic mats with descriptions of four novel species.</title>
        <authorList>
            <person name="Wang Y."/>
            <person name="Berthold D.E."/>
            <person name="Hu J."/>
            <person name="Lefler F.W."/>
            <person name="Laughinghouse H.D. IV."/>
        </authorList>
    </citation>
    <scope>NUCLEOTIDE SEQUENCE [LARGE SCALE GENOMIC DNA]</scope>
    <source>
        <strain evidence="2 3">BLCC-M143</strain>
    </source>
</reference>
<keyword evidence="1" id="KW-1133">Transmembrane helix</keyword>
<feature type="transmembrane region" description="Helical" evidence="1">
    <location>
        <begin position="35"/>
        <end position="59"/>
    </location>
</feature>
<name>A0ABT7BRJ4_9CYAN</name>